<gene>
    <name evidence="1" type="ORF">L332_03460</name>
</gene>
<comment type="caution">
    <text evidence="1">The sequence shown here is derived from an EMBL/GenBank/DDBJ whole genome shotgun (WGS) entry which is preliminary data.</text>
</comment>
<evidence type="ECO:0000313" key="2">
    <source>
        <dbReference type="Proteomes" id="UP000016462"/>
    </source>
</evidence>
<name>U1L954_9MICO</name>
<reference evidence="1 2" key="1">
    <citation type="journal article" date="2013" name="Genome Announc.">
        <title>First draft genome sequence from a member of the genus agrococcus, isolated from modern microbialites.</title>
        <authorList>
            <person name="White R.A.III."/>
            <person name="Grassa C.J."/>
            <person name="Suttle C.A."/>
        </authorList>
    </citation>
    <scope>NUCLEOTIDE SEQUENCE [LARGE SCALE GENOMIC DNA]</scope>
    <source>
        <strain evidence="1 2">RW1</strain>
    </source>
</reference>
<keyword evidence="2" id="KW-1185">Reference proteome</keyword>
<sequence>MAEQKRAVVRCDGCAHGRDEHSTRFGEPCDVEGCYCPFFTNAELVAEYRRWLDSTGMST</sequence>
<accession>U1L954</accession>
<evidence type="ECO:0000313" key="1">
    <source>
        <dbReference type="EMBL" id="ERG63513.1"/>
    </source>
</evidence>
<proteinExistence type="predicted"/>
<dbReference type="AlphaFoldDB" id="U1L954"/>
<protein>
    <submittedName>
        <fullName evidence="1">Uncharacterized protein</fullName>
    </submittedName>
</protein>
<dbReference type="RefSeq" id="WP_021011258.1">
    <property type="nucleotide sequence ID" value="NZ_ASHR01000031.1"/>
</dbReference>
<dbReference type="EMBL" id="ASHR01000031">
    <property type="protein sequence ID" value="ERG63513.1"/>
    <property type="molecule type" value="Genomic_DNA"/>
</dbReference>
<organism evidence="1 2">
    <name type="scientific">Agrococcus pavilionensis RW1</name>
    <dbReference type="NCBI Taxonomy" id="1330458"/>
    <lineage>
        <taxon>Bacteria</taxon>
        <taxon>Bacillati</taxon>
        <taxon>Actinomycetota</taxon>
        <taxon>Actinomycetes</taxon>
        <taxon>Micrococcales</taxon>
        <taxon>Microbacteriaceae</taxon>
        <taxon>Agrococcus</taxon>
    </lineage>
</organism>
<dbReference type="Proteomes" id="UP000016462">
    <property type="component" value="Unassembled WGS sequence"/>
</dbReference>